<reference evidence="2" key="1">
    <citation type="journal article" date="2019" name="Int. J. Syst. Evol. Microbiol.">
        <title>The Global Catalogue of Microorganisms (GCM) 10K type strain sequencing project: providing services to taxonomists for standard genome sequencing and annotation.</title>
        <authorList>
            <consortium name="The Broad Institute Genomics Platform"/>
            <consortium name="The Broad Institute Genome Sequencing Center for Infectious Disease"/>
            <person name="Wu L."/>
            <person name="Ma J."/>
        </authorList>
    </citation>
    <scope>NUCLEOTIDE SEQUENCE [LARGE SCALE GENOMIC DNA]</scope>
    <source>
        <strain evidence="2">JCM 17933</strain>
    </source>
</reference>
<comment type="caution">
    <text evidence="1">The sequence shown here is derived from an EMBL/GenBank/DDBJ whole genome shotgun (WGS) entry which is preliminary data.</text>
</comment>
<organism evidence="1 2">
    <name type="scientific">Actinoallomurus oryzae</name>
    <dbReference type="NCBI Taxonomy" id="502180"/>
    <lineage>
        <taxon>Bacteria</taxon>
        <taxon>Bacillati</taxon>
        <taxon>Actinomycetota</taxon>
        <taxon>Actinomycetes</taxon>
        <taxon>Streptosporangiales</taxon>
        <taxon>Thermomonosporaceae</taxon>
        <taxon>Actinoallomurus</taxon>
    </lineage>
</organism>
<dbReference type="GO" id="GO:0008168">
    <property type="term" value="F:methyltransferase activity"/>
    <property type="evidence" value="ECO:0007669"/>
    <property type="project" value="UniProtKB-KW"/>
</dbReference>
<proteinExistence type="predicted"/>
<accession>A0ABP8QUL5</accession>
<dbReference type="SUPFAM" id="SSF53335">
    <property type="entry name" value="S-adenosyl-L-methionine-dependent methyltransferases"/>
    <property type="match status" value="1"/>
</dbReference>
<dbReference type="InterPro" id="IPR029063">
    <property type="entry name" value="SAM-dependent_MTases_sf"/>
</dbReference>
<dbReference type="PIRSF" id="PIRSF017393">
    <property type="entry name" value="MTase_SAV2177"/>
    <property type="match status" value="1"/>
</dbReference>
<dbReference type="GO" id="GO:0032259">
    <property type="term" value="P:methylation"/>
    <property type="evidence" value="ECO:0007669"/>
    <property type="project" value="UniProtKB-KW"/>
</dbReference>
<keyword evidence="2" id="KW-1185">Reference proteome</keyword>
<keyword evidence="1" id="KW-0489">Methyltransferase</keyword>
<dbReference type="RefSeq" id="WP_345471936.1">
    <property type="nucleotide sequence ID" value="NZ_BAABHF010000046.1"/>
</dbReference>
<dbReference type="Pfam" id="PF04672">
    <property type="entry name" value="Methyltransf_19"/>
    <property type="match status" value="1"/>
</dbReference>
<dbReference type="Proteomes" id="UP001500503">
    <property type="component" value="Unassembled WGS sequence"/>
</dbReference>
<gene>
    <name evidence="1" type="ORF">GCM10023191_073940</name>
</gene>
<dbReference type="InterPro" id="IPR006764">
    <property type="entry name" value="SAM_dep_MeTrfase_SAV2177_type"/>
</dbReference>
<dbReference type="Gene3D" id="3.40.50.150">
    <property type="entry name" value="Vaccinia Virus protein VP39"/>
    <property type="match status" value="1"/>
</dbReference>
<dbReference type="EMBL" id="BAABHF010000046">
    <property type="protein sequence ID" value="GAA4510796.1"/>
    <property type="molecule type" value="Genomic_DNA"/>
</dbReference>
<name>A0ABP8QUL5_9ACTN</name>
<evidence type="ECO:0000313" key="1">
    <source>
        <dbReference type="EMBL" id="GAA4510796.1"/>
    </source>
</evidence>
<evidence type="ECO:0000313" key="2">
    <source>
        <dbReference type="Proteomes" id="UP001500503"/>
    </source>
</evidence>
<dbReference type="CDD" id="cd02440">
    <property type="entry name" value="AdoMet_MTases"/>
    <property type="match status" value="1"/>
</dbReference>
<keyword evidence="1" id="KW-0808">Transferase</keyword>
<sequence length="274" mass="29335">MNDDVPSQPPFNVTTPTPARIYDYYLGGKDNFPADREAGEKVMRVFPQAPELALANRGFLLRAVRYCADAGIDQFIDLGTGIPTSPNVAEIACAFNPRARVIGVDNDPVVLSHQRAHASSVSGGYTIVEGDVRRPWAILADSRLNEVIDLSRPVAVLCVAVLHFVPDAEDPAGILGAFTDTITAGSYLAVSAVTSTDTDPAVVTQIEDAYKNASAPLIFRTADQILSWFGPSLDLVHPGLLDVSQWPTGIGIPTDVRILGGVARKRRRVHPPGA</sequence>
<protein>
    <submittedName>
        <fullName evidence="1">SAM-dependent methyltransferase</fullName>
    </submittedName>
</protein>